<evidence type="ECO:0000313" key="5">
    <source>
        <dbReference type="Proteomes" id="UP001370348"/>
    </source>
</evidence>
<feature type="domain" description="AMP-binding enzyme C-terminal" evidence="3">
    <location>
        <begin position="397"/>
        <end position="472"/>
    </location>
</feature>
<reference evidence="4 5" key="1">
    <citation type="submission" date="2021-12" db="EMBL/GenBank/DDBJ databases">
        <title>Discovery of the Pendulisporaceae a myxobacterial family with distinct sporulation behavior and unique specialized metabolism.</title>
        <authorList>
            <person name="Garcia R."/>
            <person name="Popoff A."/>
            <person name="Bader C.D."/>
            <person name="Loehr J."/>
            <person name="Walesch S."/>
            <person name="Walt C."/>
            <person name="Boldt J."/>
            <person name="Bunk B."/>
            <person name="Haeckl F.J.F.P.J."/>
            <person name="Gunesch A.P."/>
            <person name="Birkelbach J."/>
            <person name="Nuebel U."/>
            <person name="Pietschmann T."/>
            <person name="Bach T."/>
            <person name="Mueller R."/>
        </authorList>
    </citation>
    <scope>NUCLEOTIDE SEQUENCE [LARGE SCALE GENOMIC DNA]</scope>
    <source>
        <strain evidence="4 5">MSr11954</strain>
    </source>
</reference>
<protein>
    <submittedName>
        <fullName evidence="4">Amino acid adenylation domain-containing protein</fullName>
    </submittedName>
</protein>
<organism evidence="4 5">
    <name type="scientific">Pendulispora albinea</name>
    <dbReference type="NCBI Taxonomy" id="2741071"/>
    <lineage>
        <taxon>Bacteria</taxon>
        <taxon>Pseudomonadati</taxon>
        <taxon>Myxococcota</taxon>
        <taxon>Myxococcia</taxon>
        <taxon>Myxococcales</taxon>
        <taxon>Sorangiineae</taxon>
        <taxon>Pendulisporaceae</taxon>
        <taxon>Pendulispora</taxon>
    </lineage>
</organism>
<feature type="domain" description="AMP-dependent synthetase/ligase" evidence="2">
    <location>
        <begin position="11"/>
        <end position="340"/>
    </location>
</feature>
<evidence type="ECO:0000256" key="1">
    <source>
        <dbReference type="SAM" id="MobiDB-lite"/>
    </source>
</evidence>
<keyword evidence="5" id="KW-1185">Reference proteome</keyword>
<name>A0ABZ2M6R6_9BACT</name>
<dbReference type="Pfam" id="PF13193">
    <property type="entry name" value="AMP-binding_C"/>
    <property type="match status" value="1"/>
</dbReference>
<dbReference type="PANTHER" id="PTHR45527:SF1">
    <property type="entry name" value="FATTY ACID SYNTHASE"/>
    <property type="match status" value="1"/>
</dbReference>
<dbReference type="InterPro" id="IPR000873">
    <property type="entry name" value="AMP-dep_synth/lig_dom"/>
</dbReference>
<dbReference type="Gene3D" id="3.30.300.30">
    <property type="match status" value="1"/>
</dbReference>
<dbReference type="CDD" id="cd12117">
    <property type="entry name" value="A_NRPS_Srf_like"/>
    <property type="match status" value="1"/>
</dbReference>
<dbReference type="SUPFAM" id="SSF56801">
    <property type="entry name" value="Acetyl-CoA synthetase-like"/>
    <property type="match status" value="1"/>
</dbReference>
<dbReference type="Gene3D" id="3.40.50.980">
    <property type="match status" value="2"/>
</dbReference>
<gene>
    <name evidence="4" type="ORF">LZC94_13070</name>
</gene>
<dbReference type="InterPro" id="IPR045851">
    <property type="entry name" value="AMP-bd_C_sf"/>
</dbReference>
<dbReference type="InterPro" id="IPR020845">
    <property type="entry name" value="AMP-binding_CS"/>
</dbReference>
<dbReference type="InterPro" id="IPR010071">
    <property type="entry name" value="AA_adenyl_dom"/>
</dbReference>
<proteinExistence type="predicted"/>
<dbReference type="InterPro" id="IPR025110">
    <property type="entry name" value="AMP-bd_C"/>
</dbReference>
<evidence type="ECO:0000259" key="3">
    <source>
        <dbReference type="Pfam" id="PF13193"/>
    </source>
</evidence>
<evidence type="ECO:0000259" key="2">
    <source>
        <dbReference type="Pfam" id="PF00501"/>
    </source>
</evidence>
<feature type="region of interest" description="Disordered" evidence="1">
    <location>
        <begin position="109"/>
        <end position="131"/>
    </location>
</feature>
<dbReference type="Pfam" id="PF00501">
    <property type="entry name" value="AMP-binding"/>
    <property type="match status" value="1"/>
</dbReference>
<evidence type="ECO:0000313" key="4">
    <source>
        <dbReference type="EMBL" id="WXB18180.1"/>
    </source>
</evidence>
<accession>A0ABZ2M6R6</accession>
<dbReference type="Proteomes" id="UP001370348">
    <property type="component" value="Chromosome"/>
</dbReference>
<dbReference type="PANTHER" id="PTHR45527">
    <property type="entry name" value="NONRIBOSOMAL PEPTIDE SYNTHETASE"/>
    <property type="match status" value="1"/>
</dbReference>
<dbReference type="RefSeq" id="WP_394827822.1">
    <property type="nucleotide sequence ID" value="NZ_CP089984.1"/>
</dbReference>
<dbReference type="NCBIfam" id="TIGR01733">
    <property type="entry name" value="AA-adenyl-dom"/>
    <property type="match status" value="1"/>
</dbReference>
<dbReference type="Gene3D" id="2.30.38.10">
    <property type="entry name" value="Luciferase, Domain 3"/>
    <property type="match status" value="1"/>
</dbReference>
<dbReference type="PROSITE" id="PS00455">
    <property type="entry name" value="AMP_BINDING"/>
    <property type="match status" value="1"/>
</dbReference>
<dbReference type="EMBL" id="CP089984">
    <property type="protein sequence ID" value="WXB18180.1"/>
    <property type="molecule type" value="Genomic_DNA"/>
</dbReference>
<sequence length="484" mass="52541">MKSLVIHEVFRAIARSRGDRIAVECRGRTLTYRELDARSDALSVDIRRNHIERGAHIAILTPRSIDAIVAMLAILKAGCAYVPIDGTYPEAVLRDAMMRSRAAAVMTGGEMTRLSRDRSPRPAPTSDGPETAAYVMFTSGTTGEPKGVVVPHRGVVRLVRDTNYIRIREEDTFLLHSPLTFDASTFEIWGALLNGATLVVYPEPAFDPNVLADTIRSREVTILWLTAGLFHALARRAVESLDGLTTLLAGGDVIHPDAVERIFARYPSITLINGYGPTENTTFTCCHRMTAGSPRGPSIPIGRPITGTSVHVWGPNREPVARGEVGELYTGGLGVALGYLDAPEATAAAFVPDPDHPSQMLYRTGDLVRELPDGALDFVGRSDSLVKVRGYRVSTTEVQQRIHRIDGVEGAVVRAEDDGSGSRSLIAYVQSARDPRSMKQHIKRALEAALPPYMVPNVIHVRATFPLNANGKVDARALAGANET</sequence>